<feature type="region of interest" description="Disordered" evidence="1">
    <location>
        <begin position="1"/>
        <end position="35"/>
    </location>
</feature>
<reference evidence="2" key="1">
    <citation type="submission" date="2021-04" db="EMBL/GenBank/DDBJ databases">
        <authorList>
            <person name="Zhang D.-C."/>
        </authorList>
    </citation>
    <scope>NUCLEOTIDE SEQUENCE</scope>
    <source>
        <strain evidence="2">CGMCC 1.15697</strain>
    </source>
</reference>
<keyword evidence="3" id="KW-1185">Reference proteome</keyword>
<dbReference type="Proteomes" id="UP000672602">
    <property type="component" value="Unassembled WGS sequence"/>
</dbReference>
<dbReference type="GO" id="GO:0000160">
    <property type="term" value="P:phosphorelay signal transduction system"/>
    <property type="evidence" value="ECO:0007669"/>
    <property type="project" value="InterPro"/>
</dbReference>
<gene>
    <name evidence="2" type="ORF">KAJ83_11795</name>
</gene>
<comment type="caution">
    <text evidence="2">The sequence shown here is derived from an EMBL/GenBank/DDBJ whole genome shotgun (WGS) entry which is preliminary data.</text>
</comment>
<sequence>MADGGDGSGDRGDVEIVTPPHTLKKKVSGSGGPTPEMLARAEAAIAKMSDDYPEWAGKDVEKLSALVETLSPEQATNTGAARDAFRLAHDMRGQGGSFGYPLMTRIANSFCRFMEKMETLDAGAIDILSTHVDAMRAVIGHKVSGDGGETGRQIAEGLEQATRKYLTRHGLS</sequence>
<dbReference type="SUPFAM" id="SSF47226">
    <property type="entry name" value="Histidine-containing phosphotransfer domain, HPT domain"/>
    <property type="match status" value="1"/>
</dbReference>
<protein>
    <submittedName>
        <fullName evidence="2">Hpt domain-containing protein</fullName>
    </submittedName>
</protein>
<name>A0A8J7S6J3_9PROT</name>
<dbReference type="Gene3D" id="1.20.120.160">
    <property type="entry name" value="HPT domain"/>
    <property type="match status" value="1"/>
</dbReference>
<dbReference type="InterPro" id="IPR036641">
    <property type="entry name" value="HPT_dom_sf"/>
</dbReference>
<dbReference type="EMBL" id="JAGMWN010000005">
    <property type="protein sequence ID" value="MBP5857694.1"/>
    <property type="molecule type" value="Genomic_DNA"/>
</dbReference>
<accession>A0A8J7S6J3</accession>
<evidence type="ECO:0000256" key="1">
    <source>
        <dbReference type="SAM" id="MobiDB-lite"/>
    </source>
</evidence>
<evidence type="ECO:0000313" key="3">
    <source>
        <dbReference type="Proteomes" id="UP000672602"/>
    </source>
</evidence>
<proteinExistence type="predicted"/>
<dbReference type="RefSeq" id="WP_210682279.1">
    <property type="nucleotide sequence ID" value="NZ_JAGMWN010000005.1"/>
</dbReference>
<dbReference type="AlphaFoldDB" id="A0A8J7S6J3"/>
<evidence type="ECO:0000313" key="2">
    <source>
        <dbReference type="EMBL" id="MBP5857694.1"/>
    </source>
</evidence>
<organism evidence="2 3">
    <name type="scientific">Marivibrio halodurans</name>
    <dbReference type="NCBI Taxonomy" id="2039722"/>
    <lineage>
        <taxon>Bacteria</taxon>
        <taxon>Pseudomonadati</taxon>
        <taxon>Pseudomonadota</taxon>
        <taxon>Alphaproteobacteria</taxon>
        <taxon>Rhodospirillales</taxon>
        <taxon>Rhodospirillaceae</taxon>
        <taxon>Marivibrio</taxon>
    </lineage>
</organism>